<evidence type="ECO:0000313" key="2">
    <source>
        <dbReference type="EMBL" id="XCJ79431.1"/>
    </source>
</evidence>
<proteinExistence type="predicted"/>
<feature type="region of interest" description="Disordered" evidence="1">
    <location>
        <begin position="1"/>
        <end position="22"/>
    </location>
</feature>
<gene>
    <name evidence="2" type="ORF">ABV408_18615</name>
</gene>
<sequence length="153" mass="15727">MTPVTPPGAGTPMPLPTPDTQTLESQNLFEHMANLAGQPAQGPSPGQLGSDLLDNLDGFIERVNAFSRDAQVPATAEAPERLTSTLPGHAPDSAAQATAPGDASDTPTALDDASVTRVADTLARVFDHSIETTMVVRGATQVSGSANTLLRGQ</sequence>
<name>A0AB74UFB6_9GAMM</name>
<feature type="region of interest" description="Disordered" evidence="1">
    <location>
        <begin position="70"/>
        <end position="112"/>
    </location>
</feature>
<protein>
    <submittedName>
        <fullName evidence="2">Uncharacterized protein</fullName>
    </submittedName>
</protein>
<dbReference type="EMBL" id="CP159578">
    <property type="protein sequence ID" value="XCJ79431.1"/>
    <property type="molecule type" value="Genomic_DNA"/>
</dbReference>
<organism evidence="2">
    <name type="scientific">Salinicola endophyticus</name>
    <dbReference type="NCBI Taxonomy" id="1949083"/>
    <lineage>
        <taxon>Bacteria</taxon>
        <taxon>Pseudomonadati</taxon>
        <taxon>Pseudomonadota</taxon>
        <taxon>Gammaproteobacteria</taxon>
        <taxon>Oceanospirillales</taxon>
        <taxon>Halomonadaceae</taxon>
        <taxon>Salinicola</taxon>
    </lineage>
</organism>
<accession>A0AB74UFB6</accession>
<evidence type="ECO:0000256" key="1">
    <source>
        <dbReference type="SAM" id="MobiDB-lite"/>
    </source>
</evidence>
<dbReference type="AlphaFoldDB" id="A0AB74UFB6"/>
<dbReference type="RefSeq" id="WP_353980364.1">
    <property type="nucleotide sequence ID" value="NZ_CP159578.1"/>
</dbReference>
<reference evidence="2" key="1">
    <citation type="submission" date="2024-06" db="EMBL/GenBank/DDBJ databases">
        <title>Complete genome of Salinicola endophyticus HNIBRBA4755.</title>
        <authorList>
            <person name="Shin S.Y."/>
            <person name="Kang H."/>
            <person name="Song J."/>
        </authorList>
    </citation>
    <scope>NUCLEOTIDE SEQUENCE</scope>
    <source>
        <strain evidence="2">HNIBRBA4755</strain>
    </source>
</reference>